<dbReference type="EMBL" id="JABCKV010000040">
    <property type="protein sequence ID" value="KAG5645425.1"/>
    <property type="molecule type" value="Genomic_DNA"/>
</dbReference>
<dbReference type="Proteomes" id="UP000775547">
    <property type="component" value="Unassembled WGS sequence"/>
</dbReference>
<evidence type="ECO:0000313" key="2">
    <source>
        <dbReference type="Proteomes" id="UP000775547"/>
    </source>
</evidence>
<reference evidence="1" key="2">
    <citation type="submission" date="2021-10" db="EMBL/GenBank/DDBJ databases">
        <title>Phylogenomics reveals ancestral predisposition of the termite-cultivated fungus Termitomyces towards a domesticated lifestyle.</title>
        <authorList>
            <person name="Auxier B."/>
            <person name="Grum-Grzhimaylo A."/>
            <person name="Cardenas M.E."/>
            <person name="Lodge J.D."/>
            <person name="Laessoe T."/>
            <person name="Pedersen O."/>
            <person name="Smith M.E."/>
            <person name="Kuyper T.W."/>
            <person name="Franco-Molano E.A."/>
            <person name="Baroni T.J."/>
            <person name="Aanen D.K."/>
        </authorList>
    </citation>
    <scope>NUCLEOTIDE SEQUENCE</scope>
    <source>
        <strain evidence="1">AP01</strain>
        <tissue evidence="1">Mycelium</tissue>
    </source>
</reference>
<gene>
    <name evidence="1" type="ORF">DXG03_006249</name>
</gene>
<organism evidence="1 2">
    <name type="scientific">Asterophora parasitica</name>
    <dbReference type="NCBI Taxonomy" id="117018"/>
    <lineage>
        <taxon>Eukaryota</taxon>
        <taxon>Fungi</taxon>
        <taxon>Dikarya</taxon>
        <taxon>Basidiomycota</taxon>
        <taxon>Agaricomycotina</taxon>
        <taxon>Agaricomycetes</taxon>
        <taxon>Agaricomycetidae</taxon>
        <taxon>Agaricales</taxon>
        <taxon>Tricholomatineae</taxon>
        <taxon>Lyophyllaceae</taxon>
        <taxon>Asterophora</taxon>
    </lineage>
</organism>
<dbReference type="AlphaFoldDB" id="A0A9P7G9T7"/>
<proteinExistence type="predicted"/>
<protein>
    <submittedName>
        <fullName evidence="1">Uncharacterized protein</fullName>
    </submittedName>
</protein>
<keyword evidence="2" id="KW-1185">Reference proteome</keyword>
<dbReference type="OrthoDB" id="3020812at2759"/>
<name>A0A9P7G9T7_9AGAR</name>
<evidence type="ECO:0000313" key="1">
    <source>
        <dbReference type="EMBL" id="KAG5645425.1"/>
    </source>
</evidence>
<reference evidence="1" key="1">
    <citation type="submission" date="2020-07" db="EMBL/GenBank/DDBJ databases">
        <authorList>
            <person name="Nieuwenhuis M."/>
            <person name="Van De Peppel L.J.J."/>
        </authorList>
    </citation>
    <scope>NUCLEOTIDE SEQUENCE</scope>
    <source>
        <strain evidence="1">AP01</strain>
        <tissue evidence="1">Mycelium</tissue>
    </source>
</reference>
<accession>A0A9P7G9T7</accession>
<sequence>MRRRRFLLLVVVVAAAAIVSLSFAGRWRTSAVFKSSLNATLDELVYRDVVAPRQKSPPSCPNITHLCSSLAGKRVLLIGPQSTYHLHSLWLHALQAHENRYITCYGPAFCNSHHVCRSANLANSSTIRYILSTTLHASPDPKDPAYTLPTIDPSTAVRTNNAFWLRHASHAHVIVINHGPLPAPASTYTGDPFEGGNWSFADALYDDRATAYLNGDRHSRALTIVNAALHATLTKFLPATLRALDALQNLQSSSTPKLLVWHGSWYLQRRCLAAGQSKHAFTVPDLLNPPRNIDPWSLYYNAQGKCIFGCE</sequence>
<comment type="caution">
    <text evidence="1">The sequence shown here is derived from an EMBL/GenBank/DDBJ whole genome shotgun (WGS) entry which is preliminary data.</text>
</comment>